<sequence length="209" mass="22092">LAQVTFGAHKATRIIKVSDELVGDSQFPIEAYLAGSFGKSFGALEETAFTVGTGSSQPTGIVDGSGLGVSAAGATAITADELIDLYHSLGQAYRKRASFMTADLTVKAVRQLKDGNGNYLWQMGLQAGQPDTLLGRPLLTSGDMPAMTSALKSFLFADFSYYWIADRAGRTFKRLDELYAASGQIGFAAAQRVDGKLTLAAAAKHLLQA</sequence>
<dbReference type="Gene3D" id="3.30.2320.10">
    <property type="entry name" value="hypothetical protein PF0899 domain"/>
    <property type="match status" value="1"/>
</dbReference>
<comment type="caution">
    <text evidence="4">The sequence shown here is derived from an EMBL/GenBank/DDBJ whole genome shotgun (WGS) entry which is preliminary data.</text>
</comment>
<dbReference type="GO" id="GO:0044423">
    <property type="term" value="C:virion component"/>
    <property type="evidence" value="ECO:0007669"/>
    <property type="project" value="UniProtKB-KW"/>
</dbReference>
<dbReference type="InterPro" id="IPR054612">
    <property type="entry name" value="Phage_capsid-like_C"/>
</dbReference>
<dbReference type="Pfam" id="PF05065">
    <property type="entry name" value="Phage_capsid"/>
    <property type="match status" value="1"/>
</dbReference>
<evidence type="ECO:0000313" key="4">
    <source>
        <dbReference type="EMBL" id="GAG00647.1"/>
    </source>
</evidence>
<organism evidence="4">
    <name type="scientific">marine sediment metagenome</name>
    <dbReference type="NCBI Taxonomy" id="412755"/>
    <lineage>
        <taxon>unclassified sequences</taxon>
        <taxon>metagenomes</taxon>
        <taxon>ecological metagenomes</taxon>
    </lineage>
</organism>
<dbReference type="EMBL" id="BARS01027729">
    <property type="protein sequence ID" value="GAG00647.1"/>
    <property type="molecule type" value="Genomic_DNA"/>
</dbReference>
<evidence type="ECO:0000256" key="1">
    <source>
        <dbReference type="ARBA" id="ARBA00004328"/>
    </source>
</evidence>
<keyword evidence="2" id="KW-0946">Virion</keyword>
<name>X0UMW8_9ZZZZ</name>
<gene>
    <name evidence="4" type="ORF">S01H1_43518</name>
</gene>
<evidence type="ECO:0000259" key="3">
    <source>
        <dbReference type="Pfam" id="PF05065"/>
    </source>
</evidence>
<comment type="subcellular location">
    <subcellularLocation>
        <location evidence="1">Virion</location>
    </subcellularLocation>
</comment>
<dbReference type="SUPFAM" id="SSF56563">
    <property type="entry name" value="Major capsid protein gp5"/>
    <property type="match status" value="1"/>
</dbReference>
<dbReference type="NCBIfam" id="TIGR01554">
    <property type="entry name" value="major_cap_HK97"/>
    <property type="match status" value="1"/>
</dbReference>
<dbReference type="InterPro" id="IPR024455">
    <property type="entry name" value="Phage_capsid"/>
</dbReference>
<proteinExistence type="predicted"/>
<evidence type="ECO:0000256" key="2">
    <source>
        <dbReference type="ARBA" id="ARBA00022844"/>
    </source>
</evidence>
<protein>
    <recommendedName>
        <fullName evidence="3">Phage capsid-like C-terminal domain-containing protein</fullName>
    </recommendedName>
</protein>
<dbReference type="AlphaFoldDB" id="X0UMW8"/>
<accession>X0UMW8</accession>
<reference evidence="4" key="1">
    <citation type="journal article" date="2014" name="Front. Microbiol.">
        <title>High frequency of phylogenetically diverse reductive dehalogenase-homologous genes in deep subseafloor sedimentary metagenomes.</title>
        <authorList>
            <person name="Kawai M."/>
            <person name="Futagami T."/>
            <person name="Toyoda A."/>
            <person name="Takaki Y."/>
            <person name="Nishi S."/>
            <person name="Hori S."/>
            <person name="Arai W."/>
            <person name="Tsubouchi T."/>
            <person name="Morono Y."/>
            <person name="Uchiyama I."/>
            <person name="Ito T."/>
            <person name="Fujiyama A."/>
            <person name="Inagaki F."/>
            <person name="Takami H."/>
        </authorList>
    </citation>
    <scope>NUCLEOTIDE SEQUENCE</scope>
    <source>
        <strain evidence="4">Expedition CK06-06</strain>
    </source>
</reference>
<feature type="domain" description="Phage capsid-like C-terminal" evidence="3">
    <location>
        <begin position="2"/>
        <end position="206"/>
    </location>
</feature>
<feature type="non-terminal residue" evidence="4">
    <location>
        <position position="1"/>
    </location>
</feature>